<dbReference type="Proteomes" id="UP000589485">
    <property type="component" value="Unassembled WGS sequence"/>
</dbReference>
<dbReference type="Gene3D" id="3.10.20.90">
    <property type="entry name" value="Phosphatidylinositol 3-kinase Catalytic Subunit, Chain A, domain 1"/>
    <property type="match status" value="1"/>
</dbReference>
<dbReference type="PANTHER" id="PTHR23280:SF24">
    <property type="entry name" value="BAND 4.1-LIKE PROTEIN 1"/>
    <property type="match status" value="1"/>
</dbReference>
<dbReference type="AlphaFoldDB" id="A0A7K7TAZ2"/>
<dbReference type="Pfam" id="PF09379">
    <property type="entry name" value="FERM_N"/>
    <property type="match status" value="1"/>
</dbReference>
<keyword evidence="4" id="KW-0009">Actin-binding</keyword>
<dbReference type="Gene3D" id="2.30.29.30">
    <property type="entry name" value="Pleckstrin-homology domain (PH domain)/Phosphotyrosine-binding domain (PTB)"/>
    <property type="match status" value="1"/>
</dbReference>
<dbReference type="FunFam" id="1.20.80.10:FF:000001">
    <property type="entry name" value="Erythrocyte membrane protein band 4.1"/>
    <property type="match status" value="1"/>
</dbReference>
<dbReference type="Pfam" id="PF04382">
    <property type="entry name" value="SAB"/>
    <property type="match status" value="1"/>
</dbReference>
<dbReference type="PROSITE" id="PS50057">
    <property type="entry name" value="FERM_3"/>
    <property type="match status" value="1"/>
</dbReference>
<evidence type="ECO:0000256" key="5">
    <source>
        <dbReference type="ARBA" id="ARBA00023212"/>
    </source>
</evidence>
<dbReference type="InterPro" id="IPR018980">
    <property type="entry name" value="FERM_PH-like_C"/>
</dbReference>
<dbReference type="PRINTS" id="PR00935">
    <property type="entry name" value="BAND41"/>
</dbReference>
<dbReference type="InterPro" id="IPR029071">
    <property type="entry name" value="Ubiquitin-like_domsf"/>
</dbReference>
<evidence type="ECO:0000313" key="9">
    <source>
        <dbReference type="Proteomes" id="UP000589485"/>
    </source>
</evidence>
<feature type="region of interest" description="Disordered" evidence="6">
    <location>
        <begin position="426"/>
        <end position="480"/>
    </location>
</feature>
<feature type="domain" description="FERM" evidence="7">
    <location>
        <begin position="96"/>
        <end position="377"/>
    </location>
</feature>
<dbReference type="InterPro" id="IPR035963">
    <property type="entry name" value="FERM_2"/>
</dbReference>
<dbReference type="SUPFAM" id="SSF50729">
    <property type="entry name" value="PH domain-like"/>
    <property type="match status" value="1"/>
</dbReference>
<dbReference type="InterPro" id="IPR000299">
    <property type="entry name" value="FERM_domain"/>
</dbReference>
<comment type="subcellular location">
    <subcellularLocation>
        <location evidence="1">Cytoplasm</location>
        <location evidence="1">Cytoskeleton</location>
    </subcellularLocation>
</comment>
<dbReference type="InterPro" id="IPR008379">
    <property type="entry name" value="Band_4.1_C"/>
</dbReference>
<dbReference type="InterPro" id="IPR019747">
    <property type="entry name" value="FERM_CS"/>
</dbReference>
<evidence type="ECO:0000256" key="3">
    <source>
        <dbReference type="ARBA" id="ARBA00022553"/>
    </source>
</evidence>
<keyword evidence="2" id="KW-0963">Cytoplasm</keyword>
<dbReference type="OrthoDB" id="6589456at2759"/>
<dbReference type="SMART" id="SM00295">
    <property type="entry name" value="B41"/>
    <property type="match status" value="1"/>
</dbReference>
<dbReference type="Gene3D" id="1.20.80.10">
    <property type="match status" value="1"/>
</dbReference>
<dbReference type="InterPro" id="IPR000798">
    <property type="entry name" value="Ez/rad/moesin-like"/>
</dbReference>
<dbReference type="GO" id="GO:0005198">
    <property type="term" value="F:structural molecule activity"/>
    <property type="evidence" value="ECO:0007669"/>
    <property type="project" value="InterPro"/>
</dbReference>
<dbReference type="InterPro" id="IPR011993">
    <property type="entry name" value="PH-like_dom_sf"/>
</dbReference>
<dbReference type="Pfam" id="PF00373">
    <property type="entry name" value="FERM_M"/>
    <property type="match status" value="1"/>
</dbReference>
<feature type="compositionally biased region" description="Polar residues" evidence="6">
    <location>
        <begin position="710"/>
        <end position="724"/>
    </location>
</feature>
<organism evidence="8 9">
    <name type="scientific">Sapayoa aenigma</name>
    <name type="common">broad-billed sapayoa</name>
    <dbReference type="NCBI Taxonomy" id="239371"/>
    <lineage>
        <taxon>Eukaryota</taxon>
        <taxon>Metazoa</taxon>
        <taxon>Chordata</taxon>
        <taxon>Craniata</taxon>
        <taxon>Vertebrata</taxon>
        <taxon>Euteleostomi</taxon>
        <taxon>Archelosauria</taxon>
        <taxon>Archosauria</taxon>
        <taxon>Dinosauria</taxon>
        <taxon>Saurischia</taxon>
        <taxon>Theropoda</taxon>
        <taxon>Coelurosauria</taxon>
        <taxon>Aves</taxon>
        <taxon>Neognathae</taxon>
        <taxon>Neoaves</taxon>
        <taxon>Telluraves</taxon>
        <taxon>Australaves</taxon>
        <taxon>Passeriformes</taxon>
        <taxon>Tyrannidae</taxon>
        <taxon>Sapayoa</taxon>
    </lineage>
</organism>
<dbReference type="CDD" id="cd17201">
    <property type="entry name" value="FERM_F1_EPB41L1"/>
    <property type="match status" value="1"/>
</dbReference>
<gene>
    <name evidence="8" type="primary">Epb41l1</name>
    <name evidence="8" type="ORF">SAPAEN_R04155</name>
</gene>
<dbReference type="FunFam" id="2.30.29.30:FF:000001">
    <property type="entry name" value="Erythrocyte membrane protein band 4.1"/>
    <property type="match status" value="1"/>
</dbReference>
<dbReference type="GO" id="GO:0005856">
    <property type="term" value="C:cytoskeleton"/>
    <property type="evidence" value="ECO:0007669"/>
    <property type="project" value="UniProtKB-SubCell"/>
</dbReference>
<name>A0A7K7TAZ2_9TYRA</name>
<dbReference type="InterPro" id="IPR007477">
    <property type="entry name" value="SAB_dom"/>
</dbReference>
<dbReference type="InterPro" id="IPR019749">
    <property type="entry name" value="Band_41_domain"/>
</dbReference>
<sequence>MTTETGPGSEVRSAQEEAPQQQLEAAAHGPTVAPNPASRDGDASEKPGAQSDARNTEPGTDMEDKDYSETDGLSDKTTPSKTQKSPQKTTKKVKSALCRVTLLDASEYECEVEKHARGQVLFDMVCEHLNLLEKDYFGLTFCDSDSQKNWLDPSKEIKKQIRSGPWNFAFTVKFYPPDPSQLTEDITRYYLCLQLRADIITGRLPCSFVTHALLGSYAVQAELGDHDTEEHVGNYVSELRFAPNQTRELEERIMELHKTYRGMTPGEAEIHFLENAKKLSMYGVDLHHAKDSEGIDIMLGVCANGLLIYRDRLRINRFAWPKILKISYKRSNFYIKIRPGEYEQFESTIGFKLPNHRSAKRLWKVCIEHHTFFRLVSPEPPPKGFLVMGSKFRYSGRTQAQTRQASALIDRPAPFFERSSSKRYTMSRSLDGEFSRPASVSENHDTGAEDEKQDEDGEFGSRRRSEMEDEEVTTPTKIKELKFLDKPEDVLLKHQASINELKRTLKEPNSKLIHRDRDRRLPSSPASSSPKHEDETPKGTPEKASERAGMREGAEERPKPPRHRAPESDTGDEEPDQEKDSVFLKENHLAIERKCSSITVSSTSSLEAEVDFTVIGDFHGTAFEDISRSLPELAKDKSETEDEGLVSLQHTDKVVTGLEEDVKDREKVSQPSPDVSQLEPSAPKTDALTVGLGLGVKAEADGSAPHWVGTTDTAQQVDGGTPGSKDTTAIAQAGTTEMALATSVSRTSPSRSQGATVPCGFSAPAGISSGSVGKEVLASIFSATAETLSTSTTTHVTKTVKGGFSETRIEKRIIITGDEDVDQDQALALAIKEAKLQHPDMLVTKAVVYRETEPSPEERDKKPQVG</sequence>
<evidence type="ECO:0000256" key="4">
    <source>
        <dbReference type="ARBA" id="ARBA00023203"/>
    </source>
</evidence>
<dbReference type="Pfam" id="PF09380">
    <property type="entry name" value="FERM_C"/>
    <property type="match status" value="1"/>
</dbReference>
<dbReference type="InterPro" id="IPR019748">
    <property type="entry name" value="FERM_central"/>
</dbReference>
<dbReference type="PROSITE" id="PS00660">
    <property type="entry name" value="FERM_1"/>
    <property type="match status" value="1"/>
</dbReference>
<dbReference type="SMART" id="SM01196">
    <property type="entry name" value="FERM_C"/>
    <property type="match status" value="1"/>
</dbReference>
<dbReference type="CDD" id="cd14473">
    <property type="entry name" value="FERM_B-lobe"/>
    <property type="match status" value="1"/>
</dbReference>
<feature type="non-terminal residue" evidence="8">
    <location>
        <position position="1"/>
    </location>
</feature>
<feature type="compositionally biased region" description="Polar residues" evidence="6">
    <location>
        <begin position="669"/>
        <end position="679"/>
    </location>
</feature>
<proteinExistence type="predicted"/>
<feature type="region of interest" description="Disordered" evidence="6">
    <location>
        <begin position="1"/>
        <end position="90"/>
    </location>
</feature>
<dbReference type="EMBL" id="VZSY01001075">
    <property type="protein sequence ID" value="NXA13526.1"/>
    <property type="molecule type" value="Genomic_DNA"/>
</dbReference>
<keyword evidence="9" id="KW-1185">Reference proteome</keyword>
<protein>
    <submittedName>
        <fullName evidence="8">E41L1 protein</fullName>
    </submittedName>
</protein>
<feature type="region of interest" description="Disordered" evidence="6">
    <location>
        <begin position="703"/>
        <end position="724"/>
    </location>
</feature>
<dbReference type="GO" id="GO:0005886">
    <property type="term" value="C:plasma membrane"/>
    <property type="evidence" value="ECO:0007669"/>
    <property type="project" value="TreeGrafter"/>
</dbReference>
<evidence type="ECO:0000256" key="6">
    <source>
        <dbReference type="SAM" id="MobiDB-lite"/>
    </source>
</evidence>
<feature type="compositionally biased region" description="Basic and acidic residues" evidence="6">
    <location>
        <begin position="530"/>
        <end position="567"/>
    </location>
</feature>
<feature type="non-terminal residue" evidence="8">
    <location>
        <position position="866"/>
    </location>
</feature>
<dbReference type="Pfam" id="PF08736">
    <property type="entry name" value="FA"/>
    <property type="match status" value="1"/>
</dbReference>
<dbReference type="PANTHER" id="PTHR23280">
    <property type="entry name" value="4.1 G PROTEIN"/>
    <property type="match status" value="1"/>
</dbReference>
<dbReference type="GO" id="GO:0030866">
    <property type="term" value="P:cortical actin cytoskeleton organization"/>
    <property type="evidence" value="ECO:0007669"/>
    <property type="project" value="InterPro"/>
</dbReference>
<dbReference type="PROSITE" id="PS00661">
    <property type="entry name" value="FERM_2"/>
    <property type="match status" value="1"/>
</dbReference>
<dbReference type="InterPro" id="IPR018979">
    <property type="entry name" value="FERM_N"/>
</dbReference>
<evidence type="ECO:0000259" key="7">
    <source>
        <dbReference type="PROSITE" id="PS50057"/>
    </source>
</evidence>
<feature type="compositionally biased region" description="Basic and acidic residues" evidence="6">
    <location>
        <begin position="500"/>
        <end position="521"/>
    </location>
</feature>
<accession>A0A7K7TAZ2</accession>
<dbReference type="Pfam" id="PF05902">
    <property type="entry name" value="4_1_CTD"/>
    <property type="match status" value="1"/>
</dbReference>
<dbReference type="SMART" id="SM01195">
    <property type="entry name" value="FA"/>
    <property type="match status" value="1"/>
</dbReference>
<evidence type="ECO:0000313" key="8">
    <source>
        <dbReference type="EMBL" id="NXA13526.1"/>
    </source>
</evidence>
<keyword evidence="5" id="KW-0206">Cytoskeleton</keyword>
<feature type="region of interest" description="Disordered" evidence="6">
    <location>
        <begin position="499"/>
        <end position="585"/>
    </location>
</feature>
<dbReference type="CDD" id="cd13184">
    <property type="entry name" value="FERM_C_4_1_family"/>
    <property type="match status" value="1"/>
</dbReference>
<evidence type="ECO:0000256" key="2">
    <source>
        <dbReference type="ARBA" id="ARBA00022490"/>
    </source>
</evidence>
<dbReference type="GO" id="GO:0031032">
    <property type="term" value="P:actomyosin structure organization"/>
    <property type="evidence" value="ECO:0007669"/>
    <property type="project" value="TreeGrafter"/>
</dbReference>
<feature type="region of interest" description="Disordered" evidence="6">
    <location>
        <begin position="658"/>
        <end position="683"/>
    </location>
</feature>
<dbReference type="SUPFAM" id="SSF54236">
    <property type="entry name" value="Ubiquitin-like"/>
    <property type="match status" value="1"/>
</dbReference>
<dbReference type="PRINTS" id="PR00661">
    <property type="entry name" value="ERMFAMILY"/>
</dbReference>
<dbReference type="InterPro" id="IPR014352">
    <property type="entry name" value="FERM/acyl-CoA-bd_prot_sf"/>
</dbReference>
<dbReference type="GO" id="GO:0003779">
    <property type="term" value="F:actin binding"/>
    <property type="evidence" value="ECO:0007669"/>
    <property type="project" value="UniProtKB-KW"/>
</dbReference>
<feature type="compositionally biased region" description="Low complexity" evidence="6">
    <location>
        <begin position="76"/>
        <end position="88"/>
    </location>
</feature>
<dbReference type="SUPFAM" id="SSF47031">
    <property type="entry name" value="Second domain of FERM"/>
    <property type="match status" value="1"/>
</dbReference>
<keyword evidence="3" id="KW-0597">Phosphoprotein</keyword>
<dbReference type="PIRSF" id="PIRSF002304">
    <property type="entry name" value="Membrane_skeletal_4_1"/>
    <property type="match status" value="1"/>
</dbReference>
<reference evidence="8 9" key="1">
    <citation type="submission" date="2019-09" db="EMBL/GenBank/DDBJ databases">
        <title>Bird 10,000 Genomes (B10K) Project - Family phase.</title>
        <authorList>
            <person name="Zhang G."/>
        </authorList>
    </citation>
    <scope>NUCLEOTIDE SEQUENCE [LARGE SCALE GENOMIC DNA]</scope>
    <source>
        <strain evidence="8">B10K-DU-030-41</strain>
        <tissue evidence="8">Muscle</tissue>
    </source>
</reference>
<evidence type="ECO:0000256" key="1">
    <source>
        <dbReference type="ARBA" id="ARBA00004245"/>
    </source>
</evidence>
<dbReference type="FunFam" id="3.10.20.90:FF:000002">
    <property type="entry name" value="Erythrocyte protein band 4.1-like 3"/>
    <property type="match status" value="1"/>
</dbReference>
<comment type="caution">
    <text evidence="8">The sequence shown here is derived from an EMBL/GenBank/DDBJ whole genome shotgun (WGS) entry which is preliminary data.</text>
</comment>
<feature type="compositionally biased region" description="Low complexity" evidence="6">
    <location>
        <begin position="16"/>
        <end position="27"/>
    </location>
</feature>
<dbReference type="InterPro" id="IPR014847">
    <property type="entry name" value="FA"/>
</dbReference>